<reference evidence="2 3" key="1">
    <citation type="journal article" date="2015" name="Stand. Genomic Sci.">
        <title>Genomic Encyclopedia of Bacterial and Archaeal Type Strains, Phase III: the genomes of soil and plant-associated and newly described type strains.</title>
        <authorList>
            <person name="Whitman W.B."/>
            <person name="Woyke T."/>
            <person name="Klenk H.P."/>
            <person name="Zhou Y."/>
            <person name="Lilburn T.G."/>
            <person name="Beck B.J."/>
            <person name="De Vos P."/>
            <person name="Vandamme P."/>
            <person name="Eisen J.A."/>
            <person name="Garrity G."/>
            <person name="Hugenholtz P."/>
            <person name="Kyrpides N.C."/>
        </authorList>
    </citation>
    <scope>NUCLEOTIDE SEQUENCE [LARGE SCALE GENOMIC DNA]</scope>
    <source>
        <strain evidence="2 3">CGMCC 1.10124</strain>
    </source>
</reference>
<protein>
    <recommendedName>
        <fullName evidence="4">TrmB family transcriptional regulator</fullName>
    </recommendedName>
</protein>
<proteinExistence type="predicted"/>
<evidence type="ECO:0008006" key="4">
    <source>
        <dbReference type="Google" id="ProtNLM"/>
    </source>
</evidence>
<dbReference type="AlphaFoldDB" id="A0A3M0DBZ1"/>
<comment type="caution">
    <text evidence="2">The sequence shown here is derived from an EMBL/GenBank/DDBJ whole genome shotgun (WGS) entry which is preliminary data.</text>
</comment>
<sequence length="88" mass="9655">MRLAVDKQNKMSATQFDTPDTGIDVPDDLTSAESKLVYLFLTATDGASIDELHDALDIRKISLFPVLRTLTERDVIAREGAIYVPSAS</sequence>
<feature type="region of interest" description="Disordered" evidence="1">
    <location>
        <begin position="1"/>
        <end position="25"/>
    </location>
</feature>
<accession>A0A3M0DBZ1</accession>
<dbReference type="EMBL" id="REFS01000005">
    <property type="protein sequence ID" value="RMB13363.1"/>
    <property type="molecule type" value="Genomic_DNA"/>
</dbReference>
<name>A0A3M0DBZ1_9EURY</name>
<organism evidence="2 3">
    <name type="scientific">Haloplanus aerogenes</name>
    <dbReference type="NCBI Taxonomy" id="660522"/>
    <lineage>
        <taxon>Archaea</taxon>
        <taxon>Methanobacteriati</taxon>
        <taxon>Methanobacteriota</taxon>
        <taxon>Stenosarchaea group</taxon>
        <taxon>Halobacteria</taxon>
        <taxon>Halobacteriales</taxon>
        <taxon>Haloferacaceae</taxon>
        <taxon>Haloplanus</taxon>
    </lineage>
</organism>
<evidence type="ECO:0000313" key="3">
    <source>
        <dbReference type="Proteomes" id="UP000277326"/>
    </source>
</evidence>
<gene>
    <name evidence="2" type="ORF">ATH50_2696</name>
</gene>
<evidence type="ECO:0000256" key="1">
    <source>
        <dbReference type="SAM" id="MobiDB-lite"/>
    </source>
</evidence>
<evidence type="ECO:0000313" key="2">
    <source>
        <dbReference type="EMBL" id="RMB13363.1"/>
    </source>
</evidence>
<dbReference type="Proteomes" id="UP000277326">
    <property type="component" value="Unassembled WGS sequence"/>
</dbReference>